<organism evidence="6 7">
    <name type="scientific">Pseudomonas brassicacearum</name>
    <dbReference type="NCBI Taxonomy" id="930166"/>
    <lineage>
        <taxon>Bacteria</taxon>
        <taxon>Pseudomonadati</taxon>
        <taxon>Pseudomonadota</taxon>
        <taxon>Gammaproteobacteria</taxon>
        <taxon>Pseudomonadales</taxon>
        <taxon>Pseudomonadaceae</taxon>
        <taxon>Pseudomonas</taxon>
    </lineage>
</organism>
<feature type="domain" description="HTH araC/xylS-type" evidence="5">
    <location>
        <begin position="136"/>
        <end position="234"/>
    </location>
</feature>
<dbReference type="InterPro" id="IPR018060">
    <property type="entry name" value="HTH_AraC"/>
</dbReference>
<evidence type="ECO:0000313" key="6">
    <source>
        <dbReference type="EMBL" id="ROM93862.1"/>
    </source>
</evidence>
<keyword evidence="3" id="KW-0804">Transcription</keyword>
<dbReference type="GO" id="GO:0003700">
    <property type="term" value="F:DNA-binding transcription factor activity"/>
    <property type="evidence" value="ECO:0007669"/>
    <property type="project" value="InterPro"/>
</dbReference>
<dbReference type="PANTHER" id="PTHR46796">
    <property type="entry name" value="HTH-TYPE TRANSCRIPTIONAL ACTIVATOR RHAS-RELATED"/>
    <property type="match status" value="1"/>
</dbReference>
<comment type="caution">
    <text evidence="6">The sequence shown here is derived from an EMBL/GenBank/DDBJ whole genome shotgun (WGS) entry which is preliminary data.</text>
</comment>
<proteinExistence type="predicted"/>
<sequence length="240" mass="26440">MLEQWCAVARSGEQVLRIHNGRNALCLAHRESTVQWCLAPDWQGLLVVRSGLQVVSGSAQVLSLSQANLVKLQFFIDQGVVSEVRSAHGEPWAVLREGCTRDQTVSDLESWYLTLALQGHAAYRAFAHRLRSGESYQLLGFLLGQGSSSEKLQDLARRYGVSVSHFRRLCHQALGGTAKSELREWRTARALLTMAEGAVSLTDVALEFGYASSSHFSKEVRELVGVAPSSLIDITRLSSE</sequence>
<reference evidence="6 7" key="1">
    <citation type="submission" date="2016-10" db="EMBL/GenBank/DDBJ databases">
        <title>Comparative genome analysis of multiple Pseudomonas spp. focuses on biocontrol and plant growth promoting traits.</title>
        <authorList>
            <person name="Tao X.-Y."/>
            <person name="Taylor C.G."/>
        </authorList>
    </citation>
    <scope>NUCLEOTIDE SEQUENCE [LARGE SCALE GENOMIC DNA]</scope>
    <source>
        <strain evidence="6 7">37D10</strain>
    </source>
</reference>
<dbReference type="EMBL" id="MOBI01000021">
    <property type="protein sequence ID" value="ROM93862.1"/>
    <property type="molecule type" value="Genomic_DNA"/>
</dbReference>
<keyword evidence="1" id="KW-0805">Transcription regulation</keyword>
<dbReference type="Gene3D" id="1.10.10.60">
    <property type="entry name" value="Homeodomain-like"/>
    <property type="match status" value="1"/>
</dbReference>
<dbReference type="Proteomes" id="UP000284684">
    <property type="component" value="Unassembled WGS sequence"/>
</dbReference>
<dbReference type="Pfam" id="PF12833">
    <property type="entry name" value="HTH_18"/>
    <property type="match status" value="1"/>
</dbReference>
<name>A0A423GND5_9PSED</name>
<dbReference type="SUPFAM" id="SSF46689">
    <property type="entry name" value="Homeodomain-like"/>
    <property type="match status" value="1"/>
</dbReference>
<evidence type="ECO:0000256" key="4">
    <source>
        <dbReference type="ARBA" id="ARBA00037345"/>
    </source>
</evidence>
<dbReference type="InterPro" id="IPR050204">
    <property type="entry name" value="AraC_XylS_family_regulators"/>
</dbReference>
<evidence type="ECO:0000256" key="1">
    <source>
        <dbReference type="ARBA" id="ARBA00023015"/>
    </source>
</evidence>
<accession>A0A423GND5</accession>
<evidence type="ECO:0000256" key="2">
    <source>
        <dbReference type="ARBA" id="ARBA00023125"/>
    </source>
</evidence>
<dbReference type="PROSITE" id="PS01124">
    <property type="entry name" value="HTH_ARAC_FAMILY_2"/>
    <property type="match status" value="1"/>
</dbReference>
<dbReference type="RefSeq" id="WP_123583875.1">
    <property type="nucleotide sequence ID" value="NZ_MOBI01000021.1"/>
</dbReference>
<evidence type="ECO:0000256" key="3">
    <source>
        <dbReference type="ARBA" id="ARBA00023163"/>
    </source>
</evidence>
<comment type="function">
    <text evidence="4">Regulatory protein of the TOL plasmid xyl operons. XylS activates the xylXYZLTEGFJQKIH operon required for the degradation of toluene, m-xylene and p-xylene.</text>
</comment>
<evidence type="ECO:0000313" key="7">
    <source>
        <dbReference type="Proteomes" id="UP000284684"/>
    </source>
</evidence>
<evidence type="ECO:0000259" key="5">
    <source>
        <dbReference type="PROSITE" id="PS01124"/>
    </source>
</evidence>
<keyword evidence="2" id="KW-0238">DNA-binding</keyword>
<dbReference type="AlphaFoldDB" id="A0A423GND5"/>
<protein>
    <submittedName>
        <fullName evidence="6">AraC family transcriptional regulator</fullName>
    </submittedName>
</protein>
<gene>
    <name evidence="6" type="ORF">BK658_19565</name>
</gene>
<dbReference type="InterPro" id="IPR009057">
    <property type="entry name" value="Homeodomain-like_sf"/>
</dbReference>
<dbReference type="GO" id="GO:0043565">
    <property type="term" value="F:sequence-specific DNA binding"/>
    <property type="evidence" value="ECO:0007669"/>
    <property type="project" value="InterPro"/>
</dbReference>
<dbReference type="SMART" id="SM00342">
    <property type="entry name" value="HTH_ARAC"/>
    <property type="match status" value="1"/>
</dbReference>